<keyword evidence="3" id="KW-0378">Hydrolase</keyword>
<proteinExistence type="inferred from homology"/>
<dbReference type="AlphaFoldDB" id="A0A7C8ZU87"/>
<feature type="domain" description="Ubiquitin-like protease family profile" evidence="5">
    <location>
        <begin position="12"/>
        <end position="202"/>
    </location>
</feature>
<protein>
    <recommendedName>
        <fullName evidence="5">Ubiquitin-like protease family profile domain-containing protein</fullName>
    </recommendedName>
</protein>
<reference evidence="6" key="1">
    <citation type="journal article" date="2013" name="J. Plant Res.">
        <title>Effect of fungi and light on seed germination of three Opuntia species from semiarid lands of central Mexico.</title>
        <authorList>
            <person name="Delgado-Sanchez P."/>
            <person name="Jimenez-Bremont J.F."/>
            <person name="Guerrero-Gonzalez Mde L."/>
            <person name="Flores J."/>
        </authorList>
    </citation>
    <scope>NUCLEOTIDE SEQUENCE</scope>
    <source>
        <tissue evidence="6">Cladode</tissue>
    </source>
</reference>
<evidence type="ECO:0000256" key="3">
    <source>
        <dbReference type="ARBA" id="ARBA00022801"/>
    </source>
</evidence>
<evidence type="ECO:0000256" key="4">
    <source>
        <dbReference type="ARBA" id="ARBA00022807"/>
    </source>
</evidence>
<dbReference type="EMBL" id="GISG01162904">
    <property type="protein sequence ID" value="MBA4650015.1"/>
    <property type="molecule type" value="Transcribed_RNA"/>
</dbReference>
<keyword evidence="4" id="KW-0788">Thiol protease</keyword>
<sequence>MEDQEILRYKDIVLRGSDLDVLEGPCFLNDQIIGFYFTYLSSLCNQNDVLFVPPSVSFWLANCDVDSRHDAVEPLNFPRKHVIVFTVNDSDGGESGTHWSILIYDRSMNSFIHLDTMEGMNHDHAFKLYDSVKDFVGKAPVSMSSTLQSSSQKRKNKKKDVAKFAAKSGCAAAELSFKDCKASQQTNGYDCGIYVMAIAKTICECYFSRKSSQDVDWLSSVQKHIDASVEVTFRNEVMELIQDLRKN</sequence>
<reference evidence="6" key="2">
    <citation type="submission" date="2020-07" db="EMBL/GenBank/DDBJ databases">
        <authorList>
            <person name="Vera ALvarez R."/>
            <person name="Arias-Moreno D.M."/>
            <person name="Jimenez-Jacinto V."/>
            <person name="Jimenez-Bremont J.F."/>
            <person name="Swaminathan K."/>
            <person name="Moose S.P."/>
            <person name="Guerrero-Gonzalez M.L."/>
            <person name="Marino-Ramirez L."/>
            <person name="Landsman D."/>
            <person name="Rodriguez-Kessler M."/>
            <person name="Delgado-Sanchez P."/>
        </authorList>
    </citation>
    <scope>NUCLEOTIDE SEQUENCE</scope>
    <source>
        <tissue evidence="6">Cladode</tissue>
    </source>
</reference>
<keyword evidence="2" id="KW-0645">Protease</keyword>
<evidence type="ECO:0000256" key="1">
    <source>
        <dbReference type="ARBA" id="ARBA00005234"/>
    </source>
</evidence>
<dbReference type="SUPFAM" id="SSF54001">
    <property type="entry name" value="Cysteine proteinases"/>
    <property type="match status" value="1"/>
</dbReference>
<dbReference type="GO" id="GO:0006508">
    <property type="term" value="P:proteolysis"/>
    <property type="evidence" value="ECO:0007669"/>
    <property type="project" value="UniProtKB-KW"/>
</dbReference>
<dbReference type="InterPro" id="IPR003653">
    <property type="entry name" value="Peptidase_C48_C"/>
</dbReference>
<organism evidence="6">
    <name type="scientific">Opuntia streptacantha</name>
    <name type="common">Prickly pear cactus</name>
    <name type="synonym">Opuntia cardona</name>
    <dbReference type="NCBI Taxonomy" id="393608"/>
    <lineage>
        <taxon>Eukaryota</taxon>
        <taxon>Viridiplantae</taxon>
        <taxon>Streptophyta</taxon>
        <taxon>Embryophyta</taxon>
        <taxon>Tracheophyta</taxon>
        <taxon>Spermatophyta</taxon>
        <taxon>Magnoliopsida</taxon>
        <taxon>eudicotyledons</taxon>
        <taxon>Gunneridae</taxon>
        <taxon>Pentapetalae</taxon>
        <taxon>Caryophyllales</taxon>
        <taxon>Cactineae</taxon>
        <taxon>Cactaceae</taxon>
        <taxon>Opuntioideae</taxon>
        <taxon>Opuntia</taxon>
    </lineage>
</organism>
<dbReference type="GO" id="GO:0008234">
    <property type="term" value="F:cysteine-type peptidase activity"/>
    <property type="evidence" value="ECO:0007669"/>
    <property type="project" value="UniProtKB-KW"/>
</dbReference>
<accession>A0A7C8ZU87</accession>
<dbReference type="Pfam" id="PF02902">
    <property type="entry name" value="Peptidase_C48"/>
    <property type="match status" value="1"/>
</dbReference>
<comment type="similarity">
    <text evidence="1">Belongs to the peptidase C48 family.</text>
</comment>
<evidence type="ECO:0000256" key="2">
    <source>
        <dbReference type="ARBA" id="ARBA00022670"/>
    </source>
</evidence>
<dbReference type="PANTHER" id="PTHR46468:SF1">
    <property type="entry name" value="SENTRIN-SPECIFIC PROTEASE 8"/>
    <property type="match status" value="1"/>
</dbReference>
<dbReference type="InterPro" id="IPR044613">
    <property type="entry name" value="Nep1/2-like"/>
</dbReference>
<dbReference type="InterPro" id="IPR038765">
    <property type="entry name" value="Papain-like_cys_pep_sf"/>
</dbReference>
<dbReference type="PANTHER" id="PTHR46468">
    <property type="entry name" value="SENTRIN-SPECIFIC PROTEASE 8"/>
    <property type="match status" value="1"/>
</dbReference>
<evidence type="ECO:0000313" key="6">
    <source>
        <dbReference type="EMBL" id="MBA4650015.1"/>
    </source>
</evidence>
<dbReference type="GO" id="GO:0019784">
    <property type="term" value="F:deNEDDylase activity"/>
    <property type="evidence" value="ECO:0007669"/>
    <property type="project" value="InterPro"/>
</dbReference>
<dbReference type="PROSITE" id="PS50600">
    <property type="entry name" value="ULP_PROTEASE"/>
    <property type="match status" value="1"/>
</dbReference>
<dbReference type="Gene3D" id="3.40.395.10">
    <property type="entry name" value="Adenoviral Proteinase, Chain A"/>
    <property type="match status" value="1"/>
</dbReference>
<name>A0A7C8ZU87_OPUST</name>
<dbReference type="GO" id="GO:0000338">
    <property type="term" value="P:protein deneddylation"/>
    <property type="evidence" value="ECO:0007669"/>
    <property type="project" value="TreeGrafter"/>
</dbReference>
<evidence type="ECO:0000259" key="5">
    <source>
        <dbReference type="PROSITE" id="PS50600"/>
    </source>
</evidence>